<dbReference type="Pfam" id="PF00043">
    <property type="entry name" value="GST_C"/>
    <property type="match status" value="1"/>
</dbReference>
<dbReference type="InterPro" id="IPR036249">
    <property type="entry name" value="Thioredoxin-like_sf"/>
</dbReference>
<dbReference type="FunCoup" id="A0A061GZZ6">
    <property type="interactions" value="97"/>
</dbReference>
<dbReference type="GO" id="GO:0005829">
    <property type="term" value="C:cytosol"/>
    <property type="evidence" value="ECO:0007669"/>
    <property type="project" value="UniProtKB-SubCell"/>
</dbReference>
<evidence type="ECO:0000256" key="5">
    <source>
        <dbReference type="ARBA" id="ARBA00025743"/>
    </source>
</evidence>
<dbReference type="Gene3D" id="1.20.1050.10">
    <property type="match status" value="1"/>
</dbReference>
<keyword evidence="3" id="KW-0216">Detoxification</keyword>
<evidence type="ECO:0000256" key="3">
    <source>
        <dbReference type="ARBA" id="ARBA00022575"/>
    </source>
</evidence>
<dbReference type="OMA" id="LVRAWEC"/>
<dbReference type="Proteomes" id="UP000026915">
    <property type="component" value="Chromosome 9"/>
</dbReference>
<dbReference type="GO" id="GO:0004364">
    <property type="term" value="F:glutathione transferase activity"/>
    <property type="evidence" value="ECO:0000318"/>
    <property type="project" value="GO_Central"/>
</dbReference>
<dbReference type="InParanoid" id="A0A061GZZ6"/>
<dbReference type="InterPro" id="IPR045074">
    <property type="entry name" value="GST_C_Tau"/>
</dbReference>
<dbReference type="CDD" id="cd03185">
    <property type="entry name" value="GST_C_Tau"/>
    <property type="match status" value="1"/>
</dbReference>
<evidence type="ECO:0000256" key="6">
    <source>
        <dbReference type="ARBA" id="ARBA00047960"/>
    </source>
</evidence>
<dbReference type="PROSITE" id="PS50404">
    <property type="entry name" value="GST_NTER"/>
    <property type="match status" value="1"/>
</dbReference>
<dbReference type="SUPFAM" id="SSF47616">
    <property type="entry name" value="GST C-terminal domain-like"/>
    <property type="match status" value="1"/>
</dbReference>
<comment type="catalytic activity">
    <reaction evidence="6">
        <text>RX + glutathione = an S-substituted glutathione + a halide anion + H(+)</text>
        <dbReference type="Rhea" id="RHEA:16437"/>
        <dbReference type="ChEBI" id="CHEBI:15378"/>
        <dbReference type="ChEBI" id="CHEBI:16042"/>
        <dbReference type="ChEBI" id="CHEBI:17792"/>
        <dbReference type="ChEBI" id="CHEBI:57925"/>
        <dbReference type="ChEBI" id="CHEBI:90779"/>
        <dbReference type="EC" id="2.5.1.18"/>
    </reaction>
</comment>
<dbReference type="SFLD" id="SFLDS00019">
    <property type="entry name" value="Glutathione_Transferase_(cytos"/>
    <property type="match status" value="1"/>
</dbReference>
<dbReference type="GO" id="GO:0005737">
    <property type="term" value="C:cytoplasm"/>
    <property type="evidence" value="ECO:0000318"/>
    <property type="project" value="GO_Central"/>
</dbReference>
<keyword evidence="10" id="KW-1185">Reference proteome</keyword>
<dbReference type="SFLD" id="SFLDG00358">
    <property type="entry name" value="Main_(cytGST)"/>
    <property type="match status" value="1"/>
</dbReference>
<dbReference type="SUPFAM" id="SSF52833">
    <property type="entry name" value="Thioredoxin-like"/>
    <property type="match status" value="1"/>
</dbReference>
<evidence type="ECO:0000313" key="9">
    <source>
        <dbReference type="EMBL" id="EOY33899.1"/>
    </source>
</evidence>
<proteinExistence type="inferred from homology"/>
<dbReference type="FunFam" id="3.40.30.10:FF:000197">
    <property type="entry name" value="Glutathione S-transferase U10"/>
    <property type="match status" value="1"/>
</dbReference>
<accession>A0A061GZZ6</accession>
<evidence type="ECO:0000256" key="4">
    <source>
        <dbReference type="ARBA" id="ARBA00022679"/>
    </source>
</evidence>
<dbReference type="PANTHER" id="PTHR11260:SF752">
    <property type="entry name" value="GLUTATHIONE TRANSFERASE"/>
    <property type="match status" value="1"/>
</dbReference>
<reference evidence="9 10" key="1">
    <citation type="journal article" date="2013" name="Genome Biol.">
        <title>The genome sequence of the most widely cultivated cacao type and its use to identify candidate genes regulating pod color.</title>
        <authorList>
            <person name="Motamayor J.C."/>
            <person name="Mockaitis K."/>
            <person name="Schmutz J."/>
            <person name="Haiminen N."/>
            <person name="Iii D.L."/>
            <person name="Cornejo O."/>
            <person name="Findley S.D."/>
            <person name="Zheng P."/>
            <person name="Utro F."/>
            <person name="Royaert S."/>
            <person name="Saski C."/>
            <person name="Jenkins J."/>
            <person name="Podicheti R."/>
            <person name="Zhao M."/>
            <person name="Scheffler B.E."/>
            <person name="Stack J.C."/>
            <person name="Feltus F.A."/>
            <person name="Mustiga G.M."/>
            <person name="Amores F."/>
            <person name="Phillips W."/>
            <person name="Marelli J.P."/>
            <person name="May G.D."/>
            <person name="Shapiro H."/>
            <person name="Ma J."/>
            <person name="Bustamante C.D."/>
            <person name="Schnell R.J."/>
            <person name="Main D."/>
            <person name="Gilbert D."/>
            <person name="Parida L."/>
            <person name="Kuhn D.N."/>
        </authorList>
    </citation>
    <scope>NUCLEOTIDE SEQUENCE [LARGE SCALE GENOMIC DNA]</scope>
    <source>
        <strain evidence="10">cv. Matina 1-6</strain>
    </source>
</reference>
<dbReference type="InterPro" id="IPR004046">
    <property type="entry name" value="GST_C"/>
</dbReference>
<dbReference type="EC" id="2.5.1.18" evidence="2"/>
<dbReference type="SFLD" id="SFLDG01152">
    <property type="entry name" value="Main.3:_Omega-_and_Tau-like"/>
    <property type="match status" value="1"/>
</dbReference>
<comment type="subcellular location">
    <subcellularLocation>
        <location evidence="1">Cytoplasm</location>
        <location evidence="1">Cytosol</location>
    </subcellularLocation>
</comment>
<evidence type="ECO:0000256" key="2">
    <source>
        <dbReference type="ARBA" id="ARBA00012452"/>
    </source>
</evidence>
<feature type="domain" description="GST C-terminal" evidence="8">
    <location>
        <begin position="87"/>
        <end position="208"/>
    </location>
</feature>
<protein>
    <recommendedName>
        <fullName evidence="2">glutathione transferase</fullName>
        <ecNumber evidence="2">2.5.1.18</ecNumber>
    </recommendedName>
</protein>
<dbReference type="Gene3D" id="3.40.30.10">
    <property type="entry name" value="Glutaredoxin"/>
    <property type="match status" value="1"/>
</dbReference>
<dbReference type="InterPro" id="IPR010987">
    <property type="entry name" value="Glutathione-S-Trfase_C-like"/>
</dbReference>
<evidence type="ECO:0000259" key="7">
    <source>
        <dbReference type="PROSITE" id="PS50404"/>
    </source>
</evidence>
<evidence type="ECO:0000259" key="8">
    <source>
        <dbReference type="PROSITE" id="PS50405"/>
    </source>
</evidence>
<comment type="similarity">
    <text evidence="5">Belongs to the GST superfamily. Tau family.</text>
</comment>
<dbReference type="GO" id="GO:0009407">
    <property type="term" value="P:toxin catabolic process"/>
    <property type="evidence" value="ECO:0007669"/>
    <property type="project" value="UniProtKB-ARBA"/>
</dbReference>
<dbReference type="InterPro" id="IPR045073">
    <property type="entry name" value="Omega/Tau-like"/>
</dbReference>
<sequence>MAEEVKLFGMWASPFSRRVELALKLKGIPYEYIEEDLSNKSPSLLKYNPIHKKVPLLVHKEKPLAESLVILEYLDETWKNNPILPQDPYERAMARFWAKFIDEKLLPTAAKVSHSTGKEQEQGVEEVHQQLKILENELKGKEFFAGQSIGYLDIVAHVLFWFYSAGEASGVNALTTEKFPIIYEWIEKLIKIDAVNECRIPKEKHQDFIRLRRESLKSASK</sequence>
<dbReference type="CDD" id="cd03058">
    <property type="entry name" value="GST_N_Tau"/>
    <property type="match status" value="1"/>
</dbReference>
<dbReference type="HOGENOM" id="CLU_011226_18_1_1"/>
<evidence type="ECO:0000313" key="10">
    <source>
        <dbReference type="Proteomes" id="UP000026915"/>
    </source>
</evidence>
<dbReference type="Pfam" id="PF02798">
    <property type="entry name" value="GST_N"/>
    <property type="match status" value="1"/>
</dbReference>
<dbReference type="InterPro" id="IPR040079">
    <property type="entry name" value="Glutathione_S-Trfase"/>
</dbReference>
<evidence type="ECO:0000256" key="1">
    <source>
        <dbReference type="ARBA" id="ARBA00004514"/>
    </source>
</evidence>
<dbReference type="EMBL" id="CM001887">
    <property type="protein sequence ID" value="EOY33899.1"/>
    <property type="molecule type" value="Genomic_DNA"/>
</dbReference>
<dbReference type="PROSITE" id="PS50405">
    <property type="entry name" value="GST_CTER"/>
    <property type="match status" value="1"/>
</dbReference>
<dbReference type="GO" id="GO:0006749">
    <property type="term" value="P:glutathione metabolic process"/>
    <property type="evidence" value="ECO:0000318"/>
    <property type="project" value="GO_Central"/>
</dbReference>
<dbReference type="AlphaFoldDB" id="A0A061GZZ6"/>
<feature type="domain" description="GST N-terminal" evidence="7">
    <location>
        <begin position="3"/>
        <end position="82"/>
    </location>
</feature>
<dbReference type="Gramene" id="EOY33899">
    <property type="protein sequence ID" value="EOY33899"/>
    <property type="gene ID" value="TCM_041737"/>
</dbReference>
<dbReference type="FunFam" id="1.20.1050.10:FF:000012">
    <property type="entry name" value="Tau class glutathione S-transferase"/>
    <property type="match status" value="1"/>
</dbReference>
<keyword evidence="4" id="KW-0808">Transferase</keyword>
<dbReference type="STRING" id="3641.A0A061GZZ6"/>
<organism evidence="9 10">
    <name type="scientific">Theobroma cacao</name>
    <name type="common">Cacao</name>
    <name type="synonym">Cocoa</name>
    <dbReference type="NCBI Taxonomy" id="3641"/>
    <lineage>
        <taxon>Eukaryota</taxon>
        <taxon>Viridiplantae</taxon>
        <taxon>Streptophyta</taxon>
        <taxon>Embryophyta</taxon>
        <taxon>Tracheophyta</taxon>
        <taxon>Spermatophyta</taxon>
        <taxon>Magnoliopsida</taxon>
        <taxon>eudicotyledons</taxon>
        <taxon>Gunneridae</taxon>
        <taxon>Pentapetalae</taxon>
        <taxon>rosids</taxon>
        <taxon>malvids</taxon>
        <taxon>Malvales</taxon>
        <taxon>Malvaceae</taxon>
        <taxon>Byttnerioideae</taxon>
        <taxon>Theobroma</taxon>
    </lineage>
</organism>
<dbReference type="PANTHER" id="PTHR11260">
    <property type="entry name" value="GLUTATHIONE S-TRANSFERASE, GST, SUPERFAMILY, GST DOMAIN CONTAINING"/>
    <property type="match status" value="1"/>
</dbReference>
<dbReference type="InterPro" id="IPR036282">
    <property type="entry name" value="Glutathione-S-Trfase_C_sf"/>
</dbReference>
<name>A0A061GZZ6_THECC</name>
<gene>
    <name evidence="9" type="ORF">TCM_041737</name>
</gene>
<dbReference type="InterPro" id="IPR004045">
    <property type="entry name" value="Glutathione_S-Trfase_N"/>
</dbReference>
<dbReference type="eggNOG" id="KOG0406">
    <property type="taxonomic scope" value="Eukaryota"/>
</dbReference>